<feature type="non-terminal residue" evidence="2">
    <location>
        <position position="114"/>
    </location>
</feature>
<accession>A0A0A9Z3G6</accession>
<evidence type="ECO:0000256" key="1">
    <source>
        <dbReference type="SAM" id="MobiDB-lite"/>
    </source>
</evidence>
<reference evidence="2" key="2">
    <citation type="submission" date="2014-07" db="EMBL/GenBank/DDBJ databases">
        <authorList>
            <person name="Hull J."/>
        </authorList>
    </citation>
    <scope>NUCLEOTIDE SEQUENCE</scope>
</reference>
<organism evidence="2">
    <name type="scientific">Lygus hesperus</name>
    <name type="common">Western plant bug</name>
    <dbReference type="NCBI Taxonomy" id="30085"/>
    <lineage>
        <taxon>Eukaryota</taxon>
        <taxon>Metazoa</taxon>
        <taxon>Ecdysozoa</taxon>
        <taxon>Arthropoda</taxon>
        <taxon>Hexapoda</taxon>
        <taxon>Insecta</taxon>
        <taxon>Pterygota</taxon>
        <taxon>Neoptera</taxon>
        <taxon>Paraneoptera</taxon>
        <taxon>Hemiptera</taxon>
        <taxon>Heteroptera</taxon>
        <taxon>Panheteroptera</taxon>
        <taxon>Cimicomorpha</taxon>
        <taxon>Miridae</taxon>
        <taxon>Mirini</taxon>
        <taxon>Lygus</taxon>
    </lineage>
</organism>
<dbReference type="AlphaFoldDB" id="A0A0A9Z3G6"/>
<feature type="non-terminal residue" evidence="2">
    <location>
        <position position="1"/>
    </location>
</feature>
<reference evidence="2" key="1">
    <citation type="journal article" date="2014" name="PLoS ONE">
        <title>Transcriptome-Based Identification of ABC Transporters in the Western Tarnished Plant Bug Lygus hesperus.</title>
        <authorList>
            <person name="Hull J.J."/>
            <person name="Chaney K."/>
            <person name="Geib S.M."/>
            <person name="Fabrick J.A."/>
            <person name="Brent C.S."/>
            <person name="Walsh D."/>
            <person name="Lavine L.C."/>
        </authorList>
    </citation>
    <scope>NUCLEOTIDE SEQUENCE</scope>
</reference>
<protein>
    <submittedName>
        <fullName evidence="2">Outer membrane usher protein focD</fullName>
    </submittedName>
</protein>
<proteinExistence type="predicted"/>
<sequence length="114" mass="12948">TVGPVNSITSLVKLIEASDNFHINAGQQRHYLGNQQLNHENQYQAYKSGMQDNGVYQWGNHQETTGDNDKEIEQLDEVKLHEIPAELCPTSQPDEKTAETPKWIRTDELTEPDS</sequence>
<feature type="region of interest" description="Disordered" evidence="1">
    <location>
        <begin position="84"/>
        <end position="114"/>
    </location>
</feature>
<gene>
    <name evidence="2" type="primary">focD</name>
    <name evidence="2" type="ORF">CM83_103417</name>
</gene>
<feature type="compositionally biased region" description="Basic and acidic residues" evidence="1">
    <location>
        <begin position="93"/>
        <end position="108"/>
    </location>
</feature>
<evidence type="ECO:0000313" key="2">
    <source>
        <dbReference type="EMBL" id="JAG38411.1"/>
    </source>
</evidence>
<name>A0A0A9Z3G6_LYGHE</name>
<dbReference type="EMBL" id="GBHO01005193">
    <property type="protein sequence ID" value="JAG38411.1"/>
    <property type="molecule type" value="Transcribed_RNA"/>
</dbReference>